<proteinExistence type="predicted"/>
<dbReference type="GO" id="GO:0003899">
    <property type="term" value="F:DNA-directed RNA polymerase activity"/>
    <property type="evidence" value="ECO:0007669"/>
    <property type="project" value="InterPro"/>
</dbReference>
<protein>
    <submittedName>
        <fullName evidence="5">DNA primase</fullName>
    </submittedName>
</protein>
<dbReference type="Proteomes" id="UP000315400">
    <property type="component" value="Unassembled WGS sequence"/>
</dbReference>
<dbReference type="EMBL" id="VIFK01000410">
    <property type="protein sequence ID" value="TQE94730.1"/>
    <property type="molecule type" value="Genomic_DNA"/>
</dbReference>
<keyword evidence="3" id="KW-0862">Zinc</keyword>
<dbReference type="Pfam" id="PF01807">
    <property type="entry name" value="Zn_ribbon_DnaG"/>
    <property type="match status" value="1"/>
</dbReference>
<dbReference type="InterPro" id="IPR050219">
    <property type="entry name" value="DnaG_primase"/>
</dbReference>
<evidence type="ECO:0000313" key="6">
    <source>
        <dbReference type="Proteomes" id="UP000315400"/>
    </source>
</evidence>
<dbReference type="SMART" id="SM00400">
    <property type="entry name" value="ZnF_CHCC"/>
    <property type="match status" value="1"/>
</dbReference>
<evidence type="ECO:0000256" key="2">
    <source>
        <dbReference type="ARBA" id="ARBA00022771"/>
    </source>
</evidence>
<dbReference type="InterPro" id="IPR002694">
    <property type="entry name" value="Znf_CHC2"/>
</dbReference>
<keyword evidence="1" id="KW-0479">Metal-binding</keyword>
<gene>
    <name evidence="5" type="ORF">FKY71_17530</name>
</gene>
<dbReference type="InterPro" id="IPR037068">
    <property type="entry name" value="DNA_primase_core_N_sf"/>
</dbReference>
<name>A0A540VD91_9GAMM</name>
<reference evidence="5 6" key="1">
    <citation type="submission" date="2019-06" db="EMBL/GenBank/DDBJ databases">
        <title>Metagenome assembled Genome of Spiribacter salinus SL48-SHIP from the microbial mat of Salt Lake 48 (Novosibirsk region, Russia).</title>
        <authorList>
            <person name="Shipova A."/>
            <person name="Rozanov A.S."/>
            <person name="Bryanskaya A.V."/>
            <person name="Peltek S.E."/>
        </authorList>
    </citation>
    <scope>NUCLEOTIDE SEQUENCE [LARGE SCALE GENOMIC DNA]</scope>
    <source>
        <strain evidence="5">SL48-SHIP-2</strain>
    </source>
</reference>
<evidence type="ECO:0000256" key="1">
    <source>
        <dbReference type="ARBA" id="ARBA00022723"/>
    </source>
</evidence>
<dbReference type="Gene3D" id="3.90.980.10">
    <property type="entry name" value="DNA primase, catalytic core, N-terminal domain"/>
    <property type="match status" value="1"/>
</dbReference>
<evidence type="ECO:0000313" key="5">
    <source>
        <dbReference type="EMBL" id="TQE94730.1"/>
    </source>
</evidence>
<dbReference type="SUPFAM" id="SSF57783">
    <property type="entry name" value="Zinc beta-ribbon"/>
    <property type="match status" value="1"/>
</dbReference>
<comment type="caution">
    <text evidence="5">The sequence shown here is derived from an EMBL/GenBank/DDBJ whole genome shotgun (WGS) entry which is preliminary data.</text>
</comment>
<evidence type="ECO:0000259" key="4">
    <source>
        <dbReference type="SMART" id="SM00400"/>
    </source>
</evidence>
<organism evidence="5 6">
    <name type="scientific">Spiribacter salinus</name>
    <dbReference type="NCBI Taxonomy" id="1335746"/>
    <lineage>
        <taxon>Bacteria</taxon>
        <taxon>Pseudomonadati</taxon>
        <taxon>Pseudomonadota</taxon>
        <taxon>Gammaproteobacteria</taxon>
        <taxon>Chromatiales</taxon>
        <taxon>Ectothiorhodospiraceae</taxon>
        <taxon>Spiribacter</taxon>
    </lineage>
</organism>
<dbReference type="Gene3D" id="3.90.580.10">
    <property type="entry name" value="Zinc finger, CHC2-type domain"/>
    <property type="match status" value="1"/>
</dbReference>
<feature type="non-terminal residue" evidence="5">
    <location>
        <position position="181"/>
    </location>
</feature>
<dbReference type="GO" id="GO:0008270">
    <property type="term" value="F:zinc ion binding"/>
    <property type="evidence" value="ECO:0007669"/>
    <property type="project" value="UniProtKB-KW"/>
</dbReference>
<dbReference type="GO" id="GO:0006269">
    <property type="term" value="P:DNA replication, synthesis of primer"/>
    <property type="evidence" value="ECO:0007669"/>
    <property type="project" value="TreeGrafter"/>
</dbReference>
<keyword evidence="2" id="KW-0863">Zinc-finger</keyword>
<dbReference type="AlphaFoldDB" id="A0A540VD91"/>
<dbReference type="InterPro" id="IPR036977">
    <property type="entry name" value="DNA_primase_Znf_CHC2"/>
</dbReference>
<dbReference type="SUPFAM" id="SSF56731">
    <property type="entry name" value="DNA primase core"/>
    <property type="match status" value="1"/>
</dbReference>
<accession>A0A540VD91</accession>
<dbReference type="GO" id="GO:0003677">
    <property type="term" value="F:DNA binding"/>
    <property type="evidence" value="ECO:0007669"/>
    <property type="project" value="InterPro"/>
</dbReference>
<dbReference type="PANTHER" id="PTHR30313:SF2">
    <property type="entry name" value="DNA PRIMASE"/>
    <property type="match status" value="1"/>
</dbReference>
<sequence>MARIPDEQVARLKREVSIERLVEAAGIDLKPHGGSDRVGRCPFHDDRTPSLVVSPDKNLWHCLGACGIGGSVIDWVMRFHKVSFRHACELLLKDHPALAAGTGTPPAAAQVRRAASRFSLEAGESALLGQVTDFYHQTLLETPEALEYLDKRGLNDPELIERFRLGYANRTLGYRLPPKNL</sequence>
<feature type="domain" description="Zinc finger CHC2-type" evidence="4">
    <location>
        <begin position="37"/>
        <end position="92"/>
    </location>
</feature>
<evidence type="ECO:0000256" key="3">
    <source>
        <dbReference type="ARBA" id="ARBA00022833"/>
    </source>
</evidence>
<dbReference type="GO" id="GO:0005737">
    <property type="term" value="C:cytoplasm"/>
    <property type="evidence" value="ECO:0007669"/>
    <property type="project" value="TreeGrafter"/>
</dbReference>
<dbReference type="PANTHER" id="PTHR30313">
    <property type="entry name" value="DNA PRIMASE"/>
    <property type="match status" value="1"/>
</dbReference>